<keyword evidence="2" id="KW-1185">Reference proteome</keyword>
<reference evidence="1" key="2">
    <citation type="submission" date="2020-06" db="EMBL/GenBank/DDBJ databases">
        <authorList>
            <person name="Sheffer M."/>
        </authorList>
    </citation>
    <scope>NUCLEOTIDE SEQUENCE</scope>
</reference>
<gene>
    <name evidence="1" type="ORF">HNY73_011615</name>
</gene>
<sequence>MLYWSVRFLVIGKRKPGRHSFWFCSVLSHRVQRKPGHILVLVLFGFESSCTKEPGRHSCTVLFCFGHRVQGSQDILVLVRSVLTFVSKEARRHSCTGSVLLFEQSCNQEPASFVCSVLSLVFKGTGQFGSDSVWSVQGLQHLYRCAILYVQRLICCWTGGHSCTVGRFGLCQVAEHRVKGLLFESVSDDDDSCTAEPVFSGSVFVDQVQREPGSCTGSVGFESKEPGRHSLTGSVGF</sequence>
<proteinExistence type="predicted"/>
<accession>A0A8T0F422</accession>
<name>A0A8T0F422_ARGBR</name>
<feature type="non-terminal residue" evidence="1">
    <location>
        <position position="237"/>
    </location>
</feature>
<dbReference type="EMBL" id="JABXBU010000478">
    <property type="protein sequence ID" value="KAF8784159.1"/>
    <property type="molecule type" value="Genomic_DNA"/>
</dbReference>
<dbReference type="AlphaFoldDB" id="A0A8T0F422"/>
<evidence type="ECO:0000313" key="2">
    <source>
        <dbReference type="Proteomes" id="UP000807504"/>
    </source>
</evidence>
<dbReference type="Proteomes" id="UP000807504">
    <property type="component" value="Unassembled WGS sequence"/>
</dbReference>
<evidence type="ECO:0000313" key="1">
    <source>
        <dbReference type="EMBL" id="KAF8784159.1"/>
    </source>
</evidence>
<comment type="caution">
    <text evidence="1">The sequence shown here is derived from an EMBL/GenBank/DDBJ whole genome shotgun (WGS) entry which is preliminary data.</text>
</comment>
<protein>
    <submittedName>
        <fullName evidence="1">Uncharacterized protein</fullName>
    </submittedName>
</protein>
<organism evidence="1 2">
    <name type="scientific">Argiope bruennichi</name>
    <name type="common">Wasp spider</name>
    <name type="synonym">Aranea bruennichi</name>
    <dbReference type="NCBI Taxonomy" id="94029"/>
    <lineage>
        <taxon>Eukaryota</taxon>
        <taxon>Metazoa</taxon>
        <taxon>Ecdysozoa</taxon>
        <taxon>Arthropoda</taxon>
        <taxon>Chelicerata</taxon>
        <taxon>Arachnida</taxon>
        <taxon>Araneae</taxon>
        <taxon>Araneomorphae</taxon>
        <taxon>Entelegynae</taxon>
        <taxon>Araneoidea</taxon>
        <taxon>Araneidae</taxon>
        <taxon>Argiope</taxon>
    </lineage>
</organism>
<reference evidence="1" key="1">
    <citation type="journal article" date="2020" name="bioRxiv">
        <title>Chromosome-level reference genome of the European wasp spider Argiope bruennichi: a resource for studies on range expansion and evolutionary adaptation.</title>
        <authorList>
            <person name="Sheffer M.M."/>
            <person name="Hoppe A."/>
            <person name="Krehenwinkel H."/>
            <person name="Uhl G."/>
            <person name="Kuss A.W."/>
            <person name="Jensen L."/>
            <person name="Jensen C."/>
            <person name="Gillespie R.G."/>
            <person name="Hoff K.J."/>
            <person name="Prost S."/>
        </authorList>
    </citation>
    <scope>NUCLEOTIDE SEQUENCE</scope>
</reference>